<protein>
    <submittedName>
        <fullName evidence="1">Uncharacterized protein</fullName>
    </submittedName>
</protein>
<proteinExistence type="predicted"/>
<dbReference type="EMBL" id="KZ293746">
    <property type="protein sequence ID" value="PBK80385.1"/>
    <property type="molecule type" value="Genomic_DNA"/>
</dbReference>
<organism evidence="1 2">
    <name type="scientific">Armillaria gallica</name>
    <name type="common">Bulbous honey fungus</name>
    <name type="synonym">Armillaria bulbosa</name>
    <dbReference type="NCBI Taxonomy" id="47427"/>
    <lineage>
        <taxon>Eukaryota</taxon>
        <taxon>Fungi</taxon>
        <taxon>Dikarya</taxon>
        <taxon>Basidiomycota</taxon>
        <taxon>Agaricomycotina</taxon>
        <taxon>Agaricomycetes</taxon>
        <taxon>Agaricomycetidae</taxon>
        <taxon>Agaricales</taxon>
        <taxon>Marasmiineae</taxon>
        <taxon>Physalacriaceae</taxon>
        <taxon>Armillaria</taxon>
    </lineage>
</organism>
<dbReference type="InParanoid" id="A0A2H3CBC8"/>
<keyword evidence="2" id="KW-1185">Reference proteome</keyword>
<dbReference type="Proteomes" id="UP000217790">
    <property type="component" value="Unassembled WGS sequence"/>
</dbReference>
<accession>A0A2H3CBC8</accession>
<evidence type="ECO:0000313" key="1">
    <source>
        <dbReference type="EMBL" id="PBK80385.1"/>
    </source>
</evidence>
<evidence type="ECO:0000313" key="2">
    <source>
        <dbReference type="Proteomes" id="UP000217790"/>
    </source>
</evidence>
<sequence>MVMVKKPRAVRLLNGKMEEVDAYLTLHQCHHPLSSALNINHDPLGPGLNNKSSLSSLSVKTKLCLPLLNLYSFKNVRLCGGGTLRSIFFAKRSSNVRYGEDRERGLVVREMNGGTSVAALVDTQRYLKRDMTLHRPSISTYDDSTVKCLLFGGSGDSVDMGNRESPLGAVGAARSRGIEE</sequence>
<reference evidence="2" key="1">
    <citation type="journal article" date="2017" name="Nat. Ecol. Evol.">
        <title>Genome expansion and lineage-specific genetic innovations in the forest pathogenic fungi Armillaria.</title>
        <authorList>
            <person name="Sipos G."/>
            <person name="Prasanna A.N."/>
            <person name="Walter M.C."/>
            <person name="O'Connor E."/>
            <person name="Balint B."/>
            <person name="Krizsan K."/>
            <person name="Kiss B."/>
            <person name="Hess J."/>
            <person name="Varga T."/>
            <person name="Slot J."/>
            <person name="Riley R."/>
            <person name="Boka B."/>
            <person name="Rigling D."/>
            <person name="Barry K."/>
            <person name="Lee J."/>
            <person name="Mihaltcheva S."/>
            <person name="LaButti K."/>
            <person name="Lipzen A."/>
            <person name="Waldron R."/>
            <person name="Moloney N.M."/>
            <person name="Sperisen C."/>
            <person name="Kredics L."/>
            <person name="Vagvoelgyi C."/>
            <person name="Patrignani A."/>
            <person name="Fitzpatrick D."/>
            <person name="Nagy I."/>
            <person name="Doyle S."/>
            <person name="Anderson J.B."/>
            <person name="Grigoriev I.V."/>
            <person name="Gueldener U."/>
            <person name="Muensterkoetter M."/>
            <person name="Nagy L.G."/>
        </authorList>
    </citation>
    <scope>NUCLEOTIDE SEQUENCE [LARGE SCALE GENOMIC DNA]</scope>
    <source>
        <strain evidence="2">Ar21-2</strain>
    </source>
</reference>
<name>A0A2H3CBC8_ARMGA</name>
<gene>
    <name evidence="1" type="ORF">ARMGADRAFT_1040115</name>
</gene>
<dbReference type="AlphaFoldDB" id="A0A2H3CBC8"/>